<evidence type="ECO:0000256" key="2">
    <source>
        <dbReference type="SAM" id="MobiDB-lite"/>
    </source>
</evidence>
<reference evidence="3" key="1">
    <citation type="submission" date="2020-11" db="EMBL/GenBank/DDBJ databases">
        <title>Chlorella ohadii genome sequencing and assembly.</title>
        <authorList>
            <person name="Murik O."/>
            <person name="Treves H."/>
            <person name="Kedem I."/>
            <person name="Shotland Y."/>
            <person name="Kaplan A."/>
        </authorList>
    </citation>
    <scope>NUCLEOTIDE SEQUENCE</scope>
    <source>
        <strain evidence="3">1</strain>
    </source>
</reference>
<sequence>MAERVELELLCLPGDRVAAALHLRIAGTPVRSFASPLHGHQQLSSRSLDASAAHLAAAAIADEALKAAPGLTAEGCAAAAAAAPAAAQAGQQADLSSRPAGPSQAAPGHAGVDDLAVHAELSDTAAGPVSGPTVELEAAAAVGAAAAPASGTSSSSGPAHVQQQEEQQEQPPAAAPAAAAAGHDETDAPDGAAGAAGGGSGSAASLDAVMGMLQQLLATSGAALQQAPAPPEQAQALVAALQPQPPQPAPEPAPSAHSSGSAGGLASSSMLPSGSVEKLLALELEVVQLQQSLQIAQLEFETRTVQLHSLKQRADEADQRAQAADERAAGLAQQVQQLERQAADLRSQLGEAANKHVQELTLQAARLSAAAAKQQAAEEDSARLRQQLAAAQESLRSEQAQRASAVAAERGPLQERAAALQHENQQLRAHLASACSALKALGIPAPQVFSRAALALVGHAIPAQSPPLSPAVSGAAPVQQQPAVRQQLAQQQQQQVAAQQAQPAAVNQQAQQQQAQAQEQQAVCRPVAPPVPRLQLSSISLEALQAAASAQQEVEEVTAAAAGLPPVPPRDQQQGGCEAGMLHSAARAAAYARLRVAVGSPASALGHIASPHSVQNSTDMPLPPLSARVPVSPAAQQLLATARQWQLTARSAVADEEAEERIAAYRPQHAQQQWQQPQAGGGRPPSRTALGGGPVAKAALARVVHTARPHHHAQGGPAAGRSPVKQGRRTYSQVPAFTELKQAYQAVVSAEADSAAKWARSVFSSSSAVETDPRRVEPVMQGLLQLFRENGLPIPLQKCGPCQYKLGAAKLSVRLVNGRLMGRAGAGQQLDLFEWLGKQPVAPT</sequence>
<dbReference type="Proteomes" id="UP001205105">
    <property type="component" value="Unassembled WGS sequence"/>
</dbReference>
<name>A0AAD5H7B0_9CHLO</name>
<accession>A0AAD5H7B0</accession>
<dbReference type="EMBL" id="JADXDR010000046">
    <property type="protein sequence ID" value="KAI7842900.1"/>
    <property type="molecule type" value="Genomic_DNA"/>
</dbReference>
<feature type="region of interest" description="Disordered" evidence="2">
    <location>
        <begin position="666"/>
        <end position="692"/>
    </location>
</feature>
<feature type="region of interest" description="Disordered" evidence="2">
    <location>
        <begin position="90"/>
        <end position="110"/>
    </location>
</feature>
<protein>
    <submittedName>
        <fullName evidence="3">Uncharacterized protein</fullName>
    </submittedName>
</protein>
<feature type="region of interest" description="Disordered" evidence="2">
    <location>
        <begin position="145"/>
        <end position="202"/>
    </location>
</feature>
<feature type="region of interest" description="Disordered" evidence="2">
    <location>
        <begin position="243"/>
        <end position="270"/>
    </location>
</feature>
<feature type="coiled-coil region" evidence="1">
    <location>
        <begin position="279"/>
        <end position="401"/>
    </location>
</feature>
<evidence type="ECO:0000313" key="3">
    <source>
        <dbReference type="EMBL" id="KAI7842900.1"/>
    </source>
</evidence>
<feature type="region of interest" description="Disordered" evidence="2">
    <location>
        <begin position="705"/>
        <end position="730"/>
    </location>
</feature>
<feature type="compositionally biased region" description="Pro residues" evidence="2">
    <location>
        <begin position="243"/>
        <end position="253"/>
    </location>
</feature>
<feature type="compositionally biased region" description="Low complexity" evidence="2">
    <location>
        <begin position="254"/>
        <end position="270"/>
    </location>
</feature>
<dbReference type="AlphaFoldDB" id="A0AAD5H7B0"/>
<keyword evidence="4" id="KW-1185">Reference proteome</keyword>
<comment type="caution">
    <text evidence="3">The sequence shown here is derived from an EMBL/GenBank/DDBJ whole genome shotgun (WGS) entry which is preliminary data.</text>
</comment>
<organism evidence="3 4">
    <name type="scientific">Chlorella ohadii</name>
    <dbReference type="NCBI Taxonomy" id="2649997"/>
    <lineage>
        <taxon>Eukaryota</taxon>
        <taxon>Viridiplantae</taxon>
        <taxon>Chlorophyta</taxon>
        <taxon>core chlorophytes</taxon>
        <taxon>Trebouxiophyceae</taxon>
        <taxon>Chlorellales</taxon>
        <taxon>Chlorellaceae</taxon>
        <taxon>Chlorella clade</taxon>
        <taxon>Chlorella</taxon>
    </lineage>
</organism>
<gene>
    <name evidence="3" type="ORF">COHA_003412</name>
</gene>
<feature type="compositionally biased region" description="Low complexity" evidence="2">
    <location>
        <begin position="145"/>
        <end position="181"/>
    </location>
</feature>
<proteinExistence type="predicted"/>
<keyword evidence="1" id="KW-0175">Coiled coil</keyword>
<evidence type="ECO:0000256" key="1">
    <source>
        <dbReference type="SAM" id="Coils"/>
    </source>
</evidence>
<evidence type="ECO:0000313" key="4">
    <source>
        <dbReference type="Proteomes" id="UP001205105"/>
    </source>
</evidence>
<feature type="compositionally biased region" description="Low complexity" evidence="2">
    <location>
        <begin position="666"/>
        <end position="678"/>
    </location>
</feature>